<sequence>MPFTEPPVSKKARNAPAKLVCRCLPMHPEYVLRRLPFLRLLRRNSGDNYADQMEAEDLELCHNFHQYRQLLEDYSEHPNRVFEMSDKNKEGYELAE</sequence>
<protein>
    <submittedName>
        <fullName evidence="1">Uncharacterized protein</fullName>
    </submittedName>
</protein>
<comment type="caution">
    <text evidence="1">The sequence shown here is derived from an EMBL/GenBank/DDBJ whole genome shotgun (WGS) entry which is preliminary data.</text>
</comment>
<evidence type="ECO:0000313" key="2">
    <source>
        <dbReference type="Proteomes" id="UP001331761"/>
    </source>
</evidence>
<dbReference type="Proteomes" id="UP001331761">
    <property type="component" value="Unassembled WGS sequence"/>
</dbReference>
<name>A0AAN8G0N1_TRICO</name>
<gene>
    <name evidence="1" type="ORF">GCK32_006709</name>
</gene>
<organism evidence="1 2">
    <name type="scientific">Trichostrongylus colubriformis</name>
    <name type="common">Black scour worm</name>
    <dbReference type="NCBI Taxonomy" id="6319"/>
    <lineage>
        <taxon>Eukaryota</taxon>
        <taxon>Metazoa</taxon>
        <taxon>Ecdysozoa</taxon>
        <taxon>Nematoda</taxon>
        <taxon>Chromadorea</taxon>
        <taxon>Rhabditida</taxon>
        <taxon>Rhabditina</taxon>
        <taxon>Rhabditomorpha</taxon>
        <taxon>Strongyloidea</taxon>
        <taxon>Trichostrongylidae</taxon>
        <taxon>Trichostrongylus</taxon>
    </lineage>
</organism>
<evidence type="ECO:0000313" key="1">
    <source>
        <dbReference type="EMBL" id="KAK5984200.1"/>
    </source>
</evidence>
<feature type="non-terminal residue" evidence="1">
    <location>
        <position position="96"/>
    </location>
</feature>
<accession>A0AAN8G0N1</accession>
<dbReference type="AlphaFoldDB" id="A0AAN8G0N1"/>
<reference evidence="1 2" key="1">
    <citation type="submission" date="2019-10" db="EMBL/GenBank/DDBJ databases">
        <title>Assembly and Annotation for the nematode Trichostrongylus colubriformis.</title>
        <authorList>
            <person name="Martin J."/>
        </authorList>
    </citation>
    <scope>NUCLEOTIDE SEQUENCE [LARGE SCALE GENOMIC DNA]</scope>
    <source>
        <strain evidence="1">G859</strain>
        <tissue evidence="1">Whole worm</tissue>
    </source>
</reference>
<proteinExistence type="predicted"/>
<keyword evidence="2" id="KW-1185">Reference proteome</keyword>
<dbReference type="EMBL" id="WIXE01003154">
    <property type="protein sequence ID" value="KAK5984200.1"/>
    <property type="molecule type" value="Genomic_DNA"/>
</dbReference>